<comment type="caution">
    <text evidence="3">The sequence shown here is derived from an EMBL/GenBank/DDBJ whole genome shotgun (WGS) entry which is preliminary data.</text>
</comment>
<dbReference type="SUPFAM" id="SSF57256">
    <property type="entry name" value="Elafin-like"/>
    <property type="match status" value="1"/>
</dbReference>
<keyword evidence="4" id="KW-1185">Reference proteome</keyword>
<protein>
    <recommendedName>
        <fullName evidence="2">WAP domain-containing protein</fullName>
    </recommendedName>
</protein>
<dbReference type="EMBL" id="JAWQEG010000382">
    <property type="protein sequence ID" value="KAK3890903.1"/>
    <property type="molecule type" value="Genomic_DNA"/>
</dbReference>
<evidence type="ECO:0000256" key="1">
    <source>
        <dbReference type="SAM" id="SignalP"/>
    </source>
</evidence>
<dbReference type="Proteomes" id="UP001286313">
    <property type="component" value="Unassembled WGS sequence"/>
</dbReference>
<keyword evidence="1" id="KW-0732">Signal</keyword>
<dbReference type="Pfam" id="PF00095">
    <property type="entry name" value="WAP"/>
    <property type="match status" value="1"/>
</dbReference>
<proteinExistence type="predicted"/>
<accession>A0AAE1L0E5</accession>
<sequence length="99" mass="10615">MVTLAFLVALVLLEGGQGVPSKYREKPGFCPLFPAPPPPPGGPITRSLVLDLDIPYHSECENDYDCRGAKKCCSTSVLLWQSLCLTTTPPISPLTKLSG</sequence>
<evidence type="ECO:0000313" key="3">
    <source>
        <dbReference type="EMBL" id="KAK3890903.1"/>
    </source>
</evidence>
<evidence type="ECO:0000259" key="2">
    <source>
        <dbReference type="PROSITE" id="PS51390"/>
    </source>
</evidence>
<dbReference type="InterPro" id="IPR036645">
    <property type="entry name" value="Elafin-like_sf"/>
</dbReference>
<organism evidence="3 4">
    <name type="scientific">Petrolisthes cinctipes</name>
    <name type="common">Flat porcelain crab</name>
    <dbReference type="NCBI Taxonomy" id="88211"/>
    <lineage>
        <taxon>Eukaryota</taxon>
        <taxon>Metazoa</taxon>
        <taxon>Ecdysozoa</taxon>
        <taxon>Arthropoda</taxon>
        <taxon>Crustacea</taxon>
        <taxon>Multicrustacea</taxon>
        <taxon>Malacostraca</taxon>
        <taxon>Eumalacostraca</taxon>
        <taxon>Eucarida</taxon>
        <taxon>Decapoda</taxon>
        <taxon>Pleocyemata</taxon>
        <taxon>Anomura</taxon>
        <taxon>Galatheoidea</taxon>
        <taxon>Porcellanidae</taxon>
        <taxon>Petrolisthes</taxon>
    </lineage>
</organism>
<feature type="chain" id="PRO_5042108167" description="WAP domain-containing protein" evidence="1">
    <location>
        <begin position="19"/>
        <end position="99"/>
    </location>
</feature>
<reference evidence="3" key="1">
    <citation type="submission" date="2023-10" db="EMBL/GenBank/DDBJ databases">
        <title>Genome assemblies of two species of porcelain crab, Petrolisthes cinctipes and Petrolisthes manimaculis (Anomura: Porcellanidae).</title>
        <authorList>
            <person name="Angst P."/>
        </authorList>
    </citation>
    <scope>NUCLEOTIDE SEQUENCE</scope>
    <source>
        <strain evidence="3">PB745_01</strain>
        <tissue evidence="3">Gill</tissue>
    </source>
</reference>
<feature type="domain" description="WAP" evidence="2">
    <location>
        <begin position="23"/>
        <end position="88"/>
    </location>
</feature>
<dbReference type="Gene3D" id="4.10.75.10">
    <property type="entry name" value="Elafin-like"/>
    <property type="match status" value="1"/>
</dbReference>
<dbReference type="PROSITE" id="PS51390">
    <property type="entry name" value="WAP"/>
    <property type="match status" value="1"/>
</dbReference>
<dbReference type="GO" id="GO:0030414">
    <property type="term" value="F:peptidase inhibitor activity"/>
    <property type="evidence" value="ECO:0007669"/>
    <property type="project" value="InterPro"/>
</dbReference>
<name>A0AAE1L0E5_PETCI</name>
<dbReference type="AlphaFoldDB" id="A0AAE1L0E5"/>
<feature type="signal peptide" evidence="1">
    <location>
        <begin position="1"/>
        <end position="18"/>
    </location>
</feature>
<evidence type="ECO:0000313" key="4">
    <source>
        <dbReference type="Proteomes" id="UP001286313"/>
    </source>
</evidence>
<gene>
    <name evidence="3" type="ORF">Pcinc_005202</name>
</gene>
<dbReference type="InterPro" id="IPR008197">
    <property type="entry name" value="WAP_dom"/>
</dbReference>
<dbReference type="GO" id="GO:0005576">
    <property type="term" value="C:extracellular region"/>
    <property type="evidence" value="ECO:0007669"/>
    <property type="project" value="InterPro"/>
</dbReference>